<protein>
    <submittedName>
        <fullName evidence="1">Uncharacterized protein</fullName>
    </submittedName>
</protein>
<evidence type="ECO:0000313" key="1">
    <source>
        <dbReference type="EMBL" id="KRX22951.1"/>
    </source>
</evidence>
<organism evidence="1 2">
    <name type="scientific">Trichinella nelsoni</name>
    <dbReference type="NCBI Taxonomy" id="6336"/>
    <lineage>
        <taxon>Eukaryota</taxon>
        <taxon>Metazoa</taxon>
        <taxon>Ecdysozoa</taxon>
        <taxon>Nematoda</taxon>
        <taxon>Enoplea</taxon>
        <taxon>Dorylaimia</taxon>
        <taxon>Trichinellida</taxon>
        <taxon>Trichinellidae</taxon>
        <taxon>Trichinella</taxon>
    </lineage>
</organism>
<reference evidence="1 2" key="1">
    <citation type="submission" date="2015-01" db="EMBL/GenBank/DDBJ databases">
        <title>Evolution of Trichinella species and genotypes.</title>
        <authorList>
            <person name="Korhonen P.K."/>
            <person name="Edoardo P."/>
            <person name="Giuseppe L.R."/>
            <person name="Gasser R.B."/>
        </authorList>
    </citation>
    <scope>NUCLEOTIDE SEQUENCE [LARGE SCALE GENOMIC DNA]</scope>
    <source>
        <strain evidence="1">ISS37</strain>
    </source>
</reference>
<comment type="caution">
    <text evidence="1">The sequence shown here is derived from an EMBL/GenBank/DDBJ whole genome shotgun (WGS) entry which is preliminary data.</text>
</comment>
<accession>A0A0V0S8J1</accession>
<dbReference type="AlphaFoldDB" id="A0A0V0S8J1"/>
<gene>
    <name evidence="1" type="ORF">T07_5991</name>
</gene>
<dbReference type="EMBL" id="JYDL01000028">
    <property type="protein sequence ID" value="KRX22951.1"/>
    <property type="molecule type" value="Genomic_DNA"/>
</dbReference>
<keyword evidence="2" id="KW-1185">Reference proteome</keyword>
<proteinExistence type="predicted"/>
<evidence type="ECO:0000313" key="2">
    <source>
        <dbReference type="Proteomes" id="UP000054630"/>
    </source>
</evidence>
<name>A0A0V0S8J1_9BILA</name>
<sequence>MDFHEWTCQDQQNKIRQLFAVRIRQQPQNFKKVPISHLMFQQPILRADFLWHFNLLFNRFDHQILIDMTYGLSRMDLSRSAKQNPSVVYGADQTTASKF</sequence>
<dbReference type="Proteomes" id="UP000054630">
    <property type="component" value="Unassembled WGS sequence"/>
</dbReference>